<accession>A0A2T8KKT9</accession>
<evidence type="ECO:0000256" key="1">
    <source>
        <dbReference type="SAM" id="MobiDB-lite"/>
    </source>
</evidence>
<dbReference type="EMBL" id="CM008048">
    <property type="protein sequence ID" value="PVH62805.1"/>
    <property type="molecule type" value="Genomic_DNA"/>
</dbReference>
<reference evidence="2" key="1">
    <citation type="submission" date="2018-04" db="EMBL/GenBank/DDBJ databases">
        <title>WGS assembly of Panicum hallii.</title>
        <authorList>
            <person name="Lovell J."/>
            <person name="Jenkins J."/>
            <person name="Lowry D."/>
            <person name="Mamidi S."/>
            <person name="Sreedasyam A."/>
            <person name="Weng X."/>
            <person name="Barry K."/>
            <person name="Bonette J."/>
            <person name="Campitelli B."/>
            <person name="Daum C."/>
            <person name="Gordon S."/>
            <person name="Gould B."/>
            <person name="Lipzen A."/>
            <person name="Macqueen A."/>
            <person name="Palacio-Mejia J."/>
            <person name="Plott C."/>
            <person name="Shakirov E."/>
            <person name="Shu S."/>
            <person name="Yoshinaga Y."/>
            <person name="Zane M."/>
            <person name="Rokhsar D."/>
            <person name="Grimwood J."/>
            <person name="Schmutz J."/>
            <person name="Juenger T."/>
        </authorList>
    </citation>
    <scope>NUCLEOTIDE SEQUENCE [LARGE SCALE GENOMIC DNA]</scope>
    <source>
        <strain evidence="2">FIL2</strain>
    </source>
</reference>
<organism evidence="2">
    <name type="scientific">Panicum hallii</name>
    <dbReference type="NCBI Taxonomy" id="206008"/>
    <lineage>
        <taxon>Eukaryota</taxon>
        <taxon>Viridiplantae</taxon>
        <taxon>Streptophyta</taxon>
        <taxon>Embryophyta</taxon>
        <taxon>Tracheophyta</taxon>
        <taxon>Spermatophyta</taxon>
        <taxon>Magnoliopsida</taxon>
        <taxon>Liliopsida</taxon>
        <taxon>Poales</taxon>
        <taxon>Poaceae</taxon>
        <taxon>PACMAD clade</taxon>
        <taxon>Panicoideae</taxon>
        <taxon>Panicodae</taxon>
        <taxon>Paniceae</taxon>
        <taxon>Panicinae</taxon>
        <taxon>Panicum</taxon>
        <taxon>Panicum sect. Panicum</taxon>
    </lineage>
</organism>
<dbReference type="Proteomes" id="UP000243499">
    <property type="component" value="Chromosome 3"/>
</dbReference>
<feature type="compositionally biased region" description="Low complexity" evidence="1">
    <location>
        <begin position="101"/>
        <end position="117"/>
    </location>
</feature>
<feature type="compositionally biased region" description="Low complexity" evidence="1">
    <location>
        <begin position="68"/>
        <end position="81"/>
    </location>
</feature>
<proteinExistence type="predicted"/>
<feature type="region of interest" description="Disordered" evidence="1">
    <location>
        <begin position="68"/>
        <end position="139"/>
    </location>
</feature>
<protein>
    <submittedName>
        <fullName evidence="2">Uncharacterized protein</fullName>
    </submittedName>
</protein>
<evidence type="ECO:0000313" key="2">
    <source>
        <dbReference type="EMBL" id="PVH62805.1"/>
    </source>
</evidence>
<sequence>MGPTCQTPHVTNLSPLPSLPLSLMACRSSWPATPAWGGEEIRASPPLIREGGGLGRIRCRSAGEGASSAAAAARPQARGSRVLPPLDRGVGATSPRHCSTAGEGPQAAAAARPRGGATSCRRCSTAGRSHRPQTWRHGSCSCQEPAAALLWARRAPEQPRLARGRRAGEPLTEADLPVSAGHSISHRPLQLIMPRSRRD</sequence>
<dbReference type="Gramene" id="PVH62805">
    <property type="protein sequence ID" value="PVH62805"/>
    <property type="gene ID" value="PAHAL_3G405600"/>
</dbReference>
<gene>
    <name evidence="2" type="ORF">PAHAL_3G405600</name>
</gene>
<feature type="region of interest" description="Disordered" evidence="1">
    <location>
        <begin position="158"/>
        <end position="199"/>
    </location>
</feature>
<dbReference type="AlphaFoldDB" id="A0A2T8KKT9"/>
<name>A0A2T8KKT9_9POAL</name>